<accession>A0A848LYI4</accession>
<protein>
    <submittedName>
        <fullName evidence="2">TIGR02269 family lipoprotein</fullName>
    </submittedName>
</protein>
<keyword evidence="3" id="KW-1185">Reference proteome</keyword>
<dbReference type="EMBL" id="JABBJJ010000491">
    <property type="protein sequence ID" value="NMO22896.1"/>
    <property type="molecule type" value="Genomic_DNA"/>
</dbReference>
<evidence type="ECO:0000313" key="2">
    <source>
        <dbReference type="EMBL" id="NMO22896.1"/>
    </source>
</evidence>
<feature type="chain" id="PRO_5032785181" evidence="1">
    <location>
        <begin position="19"/>
        <end position="167"/>
    </location>
</feature>
<dbReference type="Proteomes" id="UP000518300">
    <property type="component" value="Unassembled WGS sequence"/>
</dbReference>
<dbReference type="InterPro" id="IPR011755">
    <property type="entry name" value="CHP02269_MYXXA"/>
</dbReference>
<sequence length="167" mass="18272">MRALLALLLSLLATSWLGCTTVTPPLQQAWTEAAEVECDAPHEDQCVTLLCLGDTCGFYRCEDMSGEVELARFPGARPPAAAGNGPRRNWGSAGKLPGGAVMVFPNWNGAPERIIPPSRQLTAGRWEKHHIFPQAKEFARWFDRQGGIYRVQVLGGPIQPYDSRPGT</sequence>
<comment type="caution">
    <text evidence="2">The sequence shown here is derived from an EMBL/GenBank/DDBJ whole genome shotgun (WGS) entry which is preliminary data.</text>
</comment>
<evidence type="ECO:0000313" key="3">
    <source>
        <dbReference type="Proteomes" id="UP000518300"/>
    </source>
</evidence>
<dbReference type="Pfam" id="PF09533">
    <property type="entry name" value="DUF2380"/>
    <property type="match status" value="1"/>
</dbReference>
<feature type="signal peptide" evidence="1">
    <location>
        <begin position="1"/>
        <end position="18"/>
    </location>
</feature>
<dbReference type="AlphaFoldDB" id="A0A848LYI4"/>
<proteinExistence type="predicted"/>
<keyword evidence="2" id="KW-0449">Lipoprotein</keyword>
<dbReference type="RefSeq" id="WP_169352016.1">
    <property type="nucleotide sequence ID" value="NZ_JABBJJ010000491.1"/>
</dbReference>
<dbReference type="NCBIfam" id="TIGR02269">
    <property type="entry name" value="TIGR02269 family lipoprotein"/>
    <property type="match status" value="1"/>
</dbReference>
<gene>
    <name evidence="2" type="ORF">HG543_49770</name>
</gene>
<evidence type="ECO:0000256" key="1">
    <source>
        <dbReference type="SAM" id="SignalP"/>
    </source>
</evidence>
<organism evidence="2 3">
    <name type="scientific">Pyxidicoccus fallax</name>
    <dbReference type="NCBI Taxonomy" id="394095"/>
    <lineage>
        <taxon>Bacteria</taxon>
        <taxon>Pseudomonadati</taxon>
        <taxon>Myxococcota</taxon>
        <taxon>Myxococcia</taxon>
        <taxon>Myxococcales</taxon>
        <taxon>Cystobacterineae</taxon>
        <taxon>Myxococcaceae</taxon>
        <taxon>Pyxidicoccus</taxon>
    </lineage>
</organism>
<name>A0A848LYI4_9BACT</name>
<keyword evidence="1" id="KW-0732">Signal</keyword>
<dbReference type="PROSITE" id="PS51257">
    <property type="entry name" value="PROKAR_LIPOPROTEIN"/>
    <property type="match status" value="1"/>
</dbReference>
<reference evidence="2 3" key="1">
    <citation type="submission" date="2020-04" db="EMBL/GenBank/DDBJ databases">
        <title>Draft genome of Pyxidicoccus fallax type strain.</title>
        <authorList>
            <person name="Whitworth D.E."/>
        </authorList>
    </citation>
    <scope>NUCLEOTIDE SEQUENCE [LARGE SCALE GENOMIC DNA]</scope>
    <source>
        <strain evidence="2 3">DSM 14698</strain>
    </source>
</reference>